<reference evidence="3 4" key="1">
    <citation type="submission" date="2024-07" db="EMBL/GenBank/DDBJ databases">
        <title>Draft sequence of the Neodothiora populina.</title>
        <authorList>
            <person name="Drown D.D."/>
            <person name="Schuette U.S."/>
            <person name="Buechlein A.B."/>
            <person name="Rusch D.R."/>
            <person name="Winton L.W."/>
            <person name="Adams G.A."/>
        </authorList>
    </citation>
    <scope>NUCLEOTIDE SEQUENCE [LARGE SCALE GENOMIC DNA]</scope>
    <source>
        <strain evidence="3 4">CPC 39397</strain>
    </source>
</reference>
<accession>A0ABR3PIG6</accession>
<evidence type="ECO:0000313" key="3">
    <source>
        <dbReference type="EMBL" id="KAL1305515.1"/>
    </source>
</evidence>
<comment type="caution">
    <text evidence="3">The sequence shown here is derived from an EMBL/GenBank/DDBJ whole genome shotgun (WGS) entry which is preliminary data.</text>
</comment>
<gene>
    <name evidence="3" type="ORF">AAFC00_002383</name>
</gene>
<name>A0ABR3PIG6_9PEZI</name>
<keyword evidence="2" id="KW-0732">Signal</keyword>
<dbReference type="EMBL" id="JBFMKM010000007">
    <property type="protein sequence ID" value="KAL1305515.1"/>
    <property type="molecule type" value="Genomic_DNA"/>
</dbReference>
<dbReference type="Proteomes" id="UP001562354">
    <property type="component" value="Unassembled WGS sequence"/>
</dbReference>
<dbReference type="GeneID" id="95976085"/>
<keyword evidence="4" id="KW-1185">Reference proteome</keyword>
<proteinExistence type="predicted"/>
<evidence type="ECO:0000256" key="2">
    <source>
        <dbReference type="SAM" id="SignalP"/>
    </source>
</evidence>
<protein>
    <submittedName>
        <fullName evidence="3">Uncharacterized protein</fullName>
    </submittedName>
</protein>
<feature type="chain" id="PRO_5045128379" evidence="2">
    <location>
        <begin position="25"/>
        <end position="190"/>
    </location>
</feature>
<feature type="signal peptide" evidence="2">
    <location>
        <begin position="1"/>
        <end position="24"/>
    </location>
</feature>
<evidence type="ECO:0000313" key="4">
    <source>
        <dbReference type="Proteomes" id="UP001562354"/>
    </source>
</evidence>
<organism evidence="3 4">
    <name type="scientific">Neodothiora populina</name>
    <dbReference type="NCBI Taxonomy" id="2781224"/>
    <lineage>
        <taxon>Eukaryota</taxon>
        <taxon>Fungi</taxon>
        <taxon>Dikarya</taxon>
        <taxon>Ascomycota</taxon>
        <taxon>Pezizomycotina</taxon>
        <taxon>Dothideomycetes</taxon>
        <taxon>Dothideomycetidae</taxon>
        <taxon>Dothideales</taxon>
        <taxon>Dothioraceae</taxon>
        <taxon>Neodothiora</taxon>
    </lineage>
</organism>
<dbReference type="RefSeq" id="XP_069201788.1">
    <property type="nucleotide sequence ID" value="XM_069341690.1"/>
</dbReference>
<feature type="region of interest" description="Disordered" evidence="1">
    <location>
        <begin position="73"/>
        <end position="99"/>
    </location>
</feature>
<sequence>MSLATRPIAHSVICLFIQLLLIDTLELEPAPADDYLHYAVRLQAQKSSIALFEMVKHLAFRWRFCDNTKVSDEESGLNRTNTVNPGEIAAGHPEAKAMGSEDCGETVRTQRSHTGPNLSWDFTVPELSIASNGGSPLFEVVAASIEYGGLALELNSDMNQAVHHTESTSAKERKSHSPALRQFKAILYGS</sequence>
<evidence type="ECO:0000256" key="1">
    <source>
        <dbReference type="SAM" id="MobiDB-lite"/>
    </source>
</evidence>